<keyword evidence="2" id="KW-1185">Reference proteome</keyword>
<comment type="caution">
    <text evidence="1">The sequence shown here is derived from an EMBL/GenBank/DDBJ whole genome shotgun (WGS) entry which is preliminary data.</text>
</comment>
<evidence type="ECO:0000313" key="1">
    <source>
        <dbReference type="EMBL" id="KAH7145521.1"/>
    </source>
</evidence>
<dbReference type="EMBL" id="JAGMUU010000009">
    <property type="protein sequence ID" value="KAH7145521.1"/>
    <property type="molecule type" value="Genomic_DNA"/>
</dbReference>
<dbReference type="OrthoDB" id="3546164at2759"/>
<accession>A0A9P9EUT5</accession>
<organism evidence="1 2">
    <name type="scientific">Dactylonectria estremocensis</name>
    <dbReference type="NCBI Taxonomy" id="1079267"/>
    <lineage>
        <taxon>Eukaryota</taxon>
        <taxon>Fungi</taxon>
        <taxon>Dikarya</taxon>
        <taxon>Ascomycota</taxon>
        <taxon>Pezizomycotina</taxon>
        <taxon>Sordariomycetes</taxon>
        <taxon>Hypocreomycetidae</taxon>
        <taxon>Hypocreales</taxon>
        <taxon>Nectriaceae</taxon>
        <taxon>Dactylonectria</taxon>
    </lineage>
</organism>
<gene>
    <name evidence="1" type="ORF">B0J13DRAFT_675182</name>
</gene>
<protein>
    <recommendedName>
        <fullName evidence="3">Stress-response A/B barrel domain-containing protein</fullName>
    </recommendedName>
</protein>
<dbReference type="AlphaFoldDB" id="A0A9P9EUT5"/>
<reference evidence="1" key="1">
    <citation type="journal article" date="2021" name="Nat. Commun.">
        <title>Genetic determinants of endophytism in the Arabidopsis root mycobiome.</title>
        <authorList>
            <person name="Mesny F."/>
            <person name="Miyauchi S."/>
            <person name="Thiergart T."/>
            <person name="Pickel B."/>
            <person name="Atanasova L."/>
            <person name="Karlsson M."/>
            <person name="Huettel B."/>
            <person name="Barry K.W."/>
            <person name="Haridas S."/>
            <person name="Chen C."/>
            <person name="Bauer D."/>
            <person name="Andreopoulos W."/>
            <person name="Pangilinan J."/>
            <person name="LaButti K."/>
            <person name="Riley R."/>
            <person name="Lipzen A."/>
            <person name="Clum A."/>
            <person name="Drula E."/>
            <person name="Henrissat B."/>
            <person name="Kohler A."/>
            <person name="Grigoriev I.V."/>
            <person name="Martin F.M."/>
            <person name="Hacquard S."/>
        </authorList>
    </citation>
    <scope>NUCLEOTIDE SEQUENCE</scope>
    <source>
        <strain evidence="1">MPI-CAGE-AT-0021</strain>
    </source>
</reference>
<evidence type="ECO:0000313" key="2">
    <source>
        <dbReference type="Proteomes" id="UP000717696"/>
    </source>
</evidence>
<dbReference type="Gene3D" id="3.30.70.100">
    <property type="match status" value="1"/>
</dbReference>
<evidence type="ECO:0008006" key="3">
    <source>
        <dbReference type="Google" id="ProtNLM"/>
    </source>
</evidence>
<proteinExistence type="predicted"/>
<dbReference type="InterPro" id="IPR011008">
    <property type="entry name" value="Dimeric_a/b-barrel"/>
</dbReference>
<sequence length="199" mass="21425">MPFFTIIVPNIPADKQETFLAAWPTLAADLKAQPGVAGVSAGPVVAEDGAPVTEFKFIQCIAFKTAEDLETFATSEWSQQHKARYEERAGGEPVVGRFEVEDFPTDASPKAYTQFSTVVLGDDGQHVQVRTAWSDLVTTLGKETWGGRSVGDGPKVGLGLIGWDSLEEAAAAYQKPEAAHALATYRSLGHTKNTIVKMQ</sequence>
<dbReference type="Proteomes" id="UP000717696">
    <property type="component" value="Unassembled WGS sequence"/>
</dbReference>
<dbReference type="SUPFAM" id="SSF54909">
    <property type="entry name" value="Dimeric alpha+beta barrel"/>
    <property type="match status" value="1"/>
</dbReference>
<name>A0A9P9EUT5_9HYPO</name>